<feature type="region of interest" description="Disordered" evidence="1">
    <location>
        <begin position="35"/>
        <end position="68"/>
    </location>
</feature>
<evidence type="ECO:0000313" key="3">
    <source>
        <dbReference type="Proteomes" id="UP000466514"/>
    </source>
</evidence>
<dbReference type="RefSeq" id="WP_163723145.1">
    <property type="nucleotide sequence ID" value="NZ_AP022574.1"/>
</dbReference>
<evidence type="ECO:0000313" key="2">
    <source>
        <dbReference type="EMBL" id="BBX69723.1"/>
    </source>
</evidence>
<keyword evidence="3" id="KW-1185">Reference proteome</keyword>
<proteinExistence type="predicted"/>
<dbReference type="Proteomes" id="UP000466514">
    <property type="component" value="Chromosome"/>
</dbReference>
<organism evidence="2 3">
    <name type="scientific">Mycolicibacterium psychrotolerans</name>
    <dbReference type="NCBI Taxonomy" id="216929"/>
    <lineage>
        <taxon>Bacteria</taxon>
        <taxon>Bacillati</taxon>
        <taxon>Actinomycetota</taxon>
        <taxon>Actinomycetes</taxon>
        <taxon>Mycobacteriales</taxon>
        <taxon>Mycobacteriaceae</taxon>
        <taxon>Mycolicibacterium</taxon>
    </lineage>
</organism>
<feature type="compositionally biased region" description="Polar residues" evidence="1">
    <location>
        <begin position="37"/>
        <end position="67"/>
    </location>
</feature>
<accession>A0A7I7MDX9</accession>
<name>A0A7I7MDX9_9MYCO</name>
<evidence type="ECO:0000256" key="1">
    <source>
        <dbReference type="SAM" id="MobiDB-lite"/>
    </source>
</evidence>
<dbReference type="PROSITE" id="PS51257">
    <property type="entry name" value="PROKAR_LIPOPROTEIN"/>
    <property type="match status" value="1"/>
</dbReference>
<protein>
    <recommendedName>
        <fullName evidence="4">Lipoprotein</fullName>
    </recommendedName>
</protein>
<gene>
    <name evidence="2" type="ORF">MPSYJ_31840</name>
</gene>
<reference evidence="2 3" key="1">
    <citation type="journal article" date="2019" name="Emerg. Microbes Infect.">
        <title>Comprehensive subspecies identification of 175 nontuberculous mycobacteria species based on 7547 genomic profiles.</title>
        <authorList>
            <person name="Matsumoto Y."/>
            <person name="Kinjo T."/>
            <person name="Motooka D."/>
            <person name="Nabeya D."/>
            <person name="Jung N."/>
            <person name="Uechi K."/>
            <person name="Horii T."/>
            <person name="Iida T."/>
            <person name="Fujita J."/>
            <person name="Nakamura S."/>
        </authorList>
    </citation>
    <scope>NUCLEOTIDE SEQUENCE [LARGE SCALE GENOMIC DNA]</scope>
    <source>
        <strain evidence="2 3">JCM 13323</strain>
    </source>
</reference>
<sequence>MPFKPQFATLLAALLAAGCGGTTDTARTETVTVTVPEHSQTSTAHTPTVTVSAPQQSPASTAHTPTVTDLDPTMYQPLSARDFAILVTKDPDSARGHKIIIYGSVTQADAAMGPDAFRAIVMGKPHAEEAYKTNAVITANDPSIIANIVAGDQVTMYVEVVGSFTYDTQIGGKTTVPLFRVNIINVTAHV</sequence>
<dbReference type="AlphaFoldDB" id="A0A7I7MDX9"/>
<evidence type="ECO:0008006" key="4">
    <source>
        <dbReference type="Google" id="ProtNLM"/>
    </source>
</evidence>
<dbReference type="KEGG" id="mpsc:MPSYJ_31840"/>
<dbReference type="EMBL" id="AP022574">
    <property type="protein sequence ID" value="BBX69723.1"/>
    <property type="molecule type" value="Genomic_DNA"/>
</dbReference>